<dbReference type="Pfam" id="PF17681">
    <property type="entry name" value="GCP_N_terminal"/>
    <property type="match status" value="1"/>
</dbReference>
<dbReference type="GO" id="GO:0007020">
    <property type="term" value="P:microtubule nucleation"/>
    <property type="evidence" value="ECO:0007669"/>
    <property type="project" value="InterPro"/>
</dbReference>
<evidence type="ECO:0000313" key="9">
    <source>
        <dbReference type="EMBL" id="PLW24789.1"/>
    </source>
</evidence>
<dbReference type="GO" id="GO:0000278">
    <property type="term" value="P:mitotic cell cycle"/>
    <property type="evidence" value="ECO:0007669"/>
    <property type="project" value="TreeGrafter"/>
</dbReference>
<dbReference type="GO" id="GO:0051011">
    <property type="term" value="F:microtubule minus-end binding"/>
    <property type="evidence" value="ECO:0007669"/>
    <property type="project" value="TreeGrafter"/>
</dbReference>
<dbReference type="AlphaFoldDB" id="A0A2N5TH69"/>
<gene>
    <name evidence="9" type="ORF">PCASD_26329</name>
</gene>
<dbReference type="GO" id="GO:0005874">
    <property type="term" value="C:microtubule"/>
    <property type="evidence" value="ECO:0007669"/>
    <property type="project" value="UniProtKB-KW"/>
</dbReference>
<evidence type="ECO:0000256" key="2">
    <source>
        <dbReference type="ARBA" id="ARBA00022490"/>
    </source>
</evidence>
<comment type="subcellular location">
    <subcellularLocation>
        <location evidence="5">Cytoplasm</location>
        <location evidence="5">Cytoskeleton</location>
        <location evidence="5">Microtubule organizing center</location>
    </subcellularLocation>
</comment>
<comment type="caution">
    <text evidence="9">The sequence shown here is derived from an EMBL/GenBank/DDBJ whole genome shotgun (WGS) entry which is preliminary data.</text>
</comment>
<name>A0A2N5TH69_9BASI</name>
<proteinExistence type="inferred from homology"/>
<sequence length="722" mass="82436">MIAQEILLILNGHTTTTTTTSTTKEETHHSKLLLLLNQLFLKIRSFIQQNQPLLHPLAPAISTELTHYQESLLQLEFRLLSHHPSLVVLTTTKQPPYTPSTPISAIIAELKPWESKLTALSHLIDQIQAAEQLTLNITIPLTQLIEITHRNSISGQPSINQLFIRLQESLELIWINSFKSFLIYSQNSNSHTHLFYPNPPNQTIQFSFHKDAIPVLPSLQPIQPLKQSIQQICHALSIIRLLIHQENHNIILPSALQTKLRQTLSPIQSISHPQFRMTIKQIQDILSNYLFSTYLTPEILSKTLGTITDVFLLQHATFATNLVEGIITLRERRIRPRNRRLTSLTERELDLVLLKAGISIELGEDPNSRQLDLKGFSFGFIQNDGEDAGDDDNKTNEKRRRTSFNHAILSKTQPIQLDYSPKPGLSLLLTKQVCERYSKIHACLLAFLIAQQTCKNAWRELTQKERIRSRLTPVIHRHQKSDTTEDNNNNDNQSVKLERLAFEGLRRINWFINLMVDYLFQDVISHSIQILTKEINEYYLQTCKKSSKEGEQADEWEGEESRSSTDFLAIHHTFLSLVEIGLGMKSEKIYELMQLLLSNCTEFFVELESCQYELVPSLLSTLSPSLHPSDPPLPSATTLQELRFARLSQHIHSFTSCLHVLIQELRTHPSTPSTSLTSALPPQPAPHDTSGSHSNLINPSIFHRACMERLGFKLDFNGWFSL</sequence>
<dbReference type="GO" id="GO:0000930">
    <property type="term" value="C:gamma-tubulin complex"/>
    <property type="evidence" value="ECO:0007669"/>
    <property type="project" value="TreeGrafter"/>
</dbReference>
<evidence type="ECO:0000259" key="7">
    <source>
        <dbReference type="Pfam" id="PF04130"/>
    </source>
</evidence>
<dbReference type="Proteomes" id="UP000235392">
    <property type="component" value="Unassembled WGS sequence"/>
</dbReference>
<evidence type="ECO:0000256" key="1">
    <source>
        <dbReference type="ARBA" id="ARBA00010337"/>
    </source>
</evidence>
<dbReference type="EMBL" id="PGCI01000603">
    <property type="protein sequence ID" value="PLW24789.1"/>
    <property type="molecule type" value="Genomic_DNA"/>
</dbReference>
<dbReference type="GO" id="GO:0051225">
    <property type="term" value="P:spindle assembly"/>
    <property type="evidence" value="ECO:0007669"/>
    <property type="project" value="TreeGrafter"/>
</dbReference>
<comment type="similarity">
    <text evidence="1 5">Belongs to the TUBGCP family.</text>
</comment>
<keyword evidence="2 5" id="KW-0963">Cytoplasm</keyword>
<dbReference type="Gene3D" id="1.20.120.1900">
    <property type="entry name" value="Gamma-tubulin complex, C-terminal domain"/>
    <property type="match status" value="1"/>
</dbReference>
<dbReference type="InterPro" id="IPR007259">
    <property type="entry name" value="GCP"/>
</dbReference>
<evidence type="ECO:0000259" key="8">
    <source>
        <dbReference type="Pfam" id="PF17681"/>
    </source>
</evidence>
<dbReference type="GO" id="GO:0044732">
    <property type="term" value="C:mitotic spindle pole body"/>
    <property type="evidence" value="ECO:0007669"/>
    <property type="project" value="TreeGrafter"/>
</dbReference>
<dbReference type="PANTHER" id="PTHR19302:SF13">
    <property type="entry name" value="GAMMA-TUBULIN COMPLEX COMPONENT 2"/>
    <property type="match status" value="1"/>
</dbReference>
<evidence type="ECO:0000313" key="10">
    <source>
        <dbReference type="Proteomes" id="UP000235392"/>
    </source>
</evidence>
<dbReference type="InterPro" id="IPR042241">
    <property type="entry name" value="GCP_C_sf"/>
</dbReference>
<dbReference type="GO" id="GO:0031122">
    <property type="term" value="P:cytoplasmic microtubule organization"/>
    <property type="evidence" value="ECO:0007669"/>
    <property type="project" value="TreeGrafter"/>
</dbReference>
<evidence type="ECO:0000256" key="3">
    <source>
        <dbReference type="ARBA" id="ARBA00022701"/>
    </source>
</evidence>
<feature type="domain" description="Gamma tubulin complex component protein N-terminal" evidence="8">
    <location>
        <begin position="23"/>
        <end position="293"/>
    </location>
</feature>
<organism evidence="9 10">
    <name type="scientific">Puccinia coronata f. sp. avenae</name>
    <dbReference type="NCBI Taxonomy" id="200324"/>
    <lineage>
        <taxon>Eukaryota</taxon>
        <taxon>Fungi</taxon>
        <taxon>Dikarya</taxon>
        <taxon>Basidiomycota</taxon>
        <taxon>Pucciniomycotina</taxon>
        <taxon>Pucciniomycetes</taxon>
        <taxon>Pucciniales</taxon>
        <taxon>Pucciniaceae</taxon>
        <taxon>Puccinia</taxon>
    </lineage>
</organism>
<feature type="domain" description="Gamma tubulin complex component C-terminal" evidence="7">
    <location>
        <begin position="301"/>
        <end position="720"/>
    </location>
</feature>
<evidence type="ECO:0000256" key="4">
    <source>
        <dbReference type="ARBA" id="ARBA00023212"/>
    </source>
</evidence>
<dbReference type="GO" id="GO:0051321">
    <property type="term" value="P:meiotic cell cycle"/>
    <property type="evidence" value="ECO:0007669"/>
    <property type="project" value="TreeGrafter"/>
</dbReference>
<keyword evidence="3 5" id="KW-0493">Microtubule</keyword>
<reference evidence="9 10" key="1">
    <citation type="submission" date="2017-11" db="EMBL/GenBank/DDBJ databases">
        <title>De novo assembly and phasing of dikaryotic genomes from two isolates of Puccinia coronata f. sp. avenae, the causal agent of oat crown rust.</title>
        <authorList>
            <person name="Miller M.E."/>
            <person name="Zhang Y."/>
            <person name="Omidvar V."/>
            <person name="Sperschneider J."/>
            <person name="Schwessinger B."/>
            <person name="Raley C."/>
            <person name="Palmer J.M."/>
            <person name="Garnica D."/>
            <person name="Upadhyaya N."/>
            <person name="Rathjen J."/>
            <person name="Taylor J.M."/>
            <person name="Park R.F."/>
            <person name="Dodds P.N."/>
            <person name="Hirsch C.D."/>
            <person name="Kianian S.F."/>
            <person name="Figueroa M."/>
        </authorList>
    </citation>
    <scope>NUCLEOTIDE SEQUENCE [LARGE SCALE GENOMIC DNA]</scope>
    <source>
        <strain evidence="9">12SD80</strain>
    </source>
</reference>
<dbReference type="Pfam" id="PF04130">
    <property type="entry name" value="GCP_C_terminal"/>
    <property type="match status" value="1"/>
</dbReference>
<protein>
    <recommendedName>
        <fullName evidence="5">Spindle pole body component</fullName>
    </recommendedName>
</protein>
<dbReference type="InterPro" id="IPR041470">
    <property type="entry name" value="GCP_N"/>
</dbReference>
<evidence type="ECO:0000256" key="5">
    <source>
        <dbReference type="RuleBase" id="RU363050"/>
    </source>
</evidence>
<feature type="region of interest" description="Disordered" evidence="6">
    <location>
        <begin position="672"/>
        <end position="693"/>
    </location>
</feature>
<dbReference type="GO" id="GO:0043015">
    <property type="term" value="F:gamma-tubulin binding"/>
    <property type="evidence" value="ECO:0007669"/>
    <property type="project" value="InterPro"/>
</dbReference>
<dbReference type="InterPro" id="IPR040457">
    <property type="entry name" value="GCP_C"/>
</dbReference>
<evidence type="ECO:0000256" key="6">
    <source>
        <dbReference type="SAM" id="MobiDB-lite"/>
    </source>
</evidence>
<keyword evidence="4 5" id="KW-0206">Cytoskeleton</keyword>
<dbReference type="PANTHER" id="PTHR19302">
    <property type="entry name" value="GAMMA TUBULIN COMPLEX PROTEIN"/>
    <property type="match status" value="1"/>
</dbReference>
<accession>A0A2N5TH69</accession>
<dbReference type="GO" id="GO:0000922">
    <property type="term" value="C:spindle pole"/>
    <property type="evidence" value="ECO:0007669"/>
    <property type="project" value="InterPro"/>
</dbReference>